<comment type="function">
    <text evidence="9">Essential for tRNA splicing and maturation. Acts by directly joining spliced tRNA halves to mature-sized tRNAs. Joins RNA with 2',3'-cyclic-phosphate or 3'-phosphate ends to RNA with 5'-hydroxy ends.</text>
</comment>
<feature type="binding site" evidence="14">
    <location>
        <position position="325"/>
    </location>
    <ligand>
        <name>Mn(2+)</name>
        <dbReference type="ChEBI" id="CHEBI:29035"/>
        <label>2</label>
    </ligand>
</feature>
<feature type="active site" description="GMP-histidine intermediate" evidence="12">
    <location>
        <position position="400"/>
    </location>
</feature>
<dbReference type="HOGENOM" id="CLU_022279_0_1_2"/>
<evidence type="ECO:0000256" key="8">
    <source>
        <dbReference type="ARBA" id="ARBA00033766"/>
    </source>
</evidence>
<dbReference type="InterPro" id="IPR036025">
    <property type="entry name" value="RtcB-like_sf"/>
</dbReference>
<evidence type="ECO:0000256" key="12">
    <source>
        <dbReference type="PIRSR" id="PIRSR601233-1"/>
    </source>
</evidence>
<dbReference type="eggNOG" id="arCOG04246">
    <property type="taxonomic scope" value="Archaea"/>
</dbReference>
<keyword evidence="3 15" id="KW-0436">Ligase</keyword>
<accession>E1RHR6</accession>
<dbReference type="InterPro" id="IPR001233">
    <property type="entry name" value="RtcB"/>
</dbReference>
<evidence type="ECO:0000256" key="2">
    <source>
        <dbReference type="ARBA" id="ARBA00011245"/>
    </source>
</evidence>
<dbReference type="GO" id="GO:0170057">
    <property type="term" value="F:RNA ligase (GTP) activity"/>
    <property type="evidence" value="ECO:0007669"/>
    <property type="project" value="UniProtKB-EC"/>
</dbReference>
<evidence type="ECO:0000256" key="3">
    <source>
        <dbReference type="ARBA" id="ARBA00022598"/>
    </source>
</evidence>
<feature type="binding site" evidence="13">
    <location>
        <begin position="400"/>
        <end position="403"/>
    </location>
    <ligand>
        <name>GMP</name>
        <dbReference type="ChEBI" id="CHEBI:58115"/>
    </ligand>
</feature>
<dbReference type="PROSITE" id="PS01288">
    <property type="entry name" value="UPF0027"/>
    <property type="match status" value="1"/>
</dbReference>
<comment type="catalytic activity">
    <reaction evidence="11">
        <text>a 3'-end 2',3'-cyclophospho-ribonucleotide-RNA + a 5'-end dephospho-ribonucleoside-RNA + GTP + H2O = a ribonucleotidyl-ribonucleotide-RNA + GMP + diphosphate + H(+)</text>
        <dbReference type="Rhea" id="RHEA:68080"/>
        <dbReference type="Rhea" id="RHEA-COMP:10464"/>
        <dbReference type="Rhea" id="RHEA-COMP:13936"/>
        <dbReference type="Rhea" id="RHEA-COMP:17355"/>
        <dbReference type="ChEBI" id="CHEBI:15377"/>
        <dbReference type="ChEBI" id="CHEBI:15378"/>
        <dbReference type="ChEBI" id="CHEBI:33019"/>
        <dbReference type="ChEBI" id="CHEBI:37565"/>
        <dbReference type="ChEBI" id="CHEBI:58115"/>
        <dbReference type="ChEBI" id="CHEBI:83064"/>
        <dbReference type="ChEBI" id="CHEBI:138284"/>
        <dbReference type="ChEBI" id="CHEBI:173118"/>
        <dbReference type="EC" id="6.5.1.8"/>
    </reaction>
</comment>
<feature type="binding site" evidence="13">
    <location>
        <position position="476"/>
    </location>
    <ligand>
        <name>GMP</name>
        <dbReference type="ChEBI" id="CHEBI:58115"/>
    </ligand>
</feature>
<organism evidence="16 17">
    <name type="scientific">Methanolacinia petrolearia (strain DSM 11571 / OCM 486 / SEBR 4847)</name>
    <name type="common">Methanoplanus petrolearius</name>
    <dbReference type="NCBI Taxonomy" id="679926"/>
    <lineage>
        <taxon>Archaea</taxon>
        <taxon>Methanobacteriati</taxon>
        <taxon>Methanobacteriota</taxon>
        <taxon>Stenosarchaea group</taxon>
        <taxon>Methanomicrobia</taxon>
        <taxon>Methanomicrobiales</taxon>
        <taxon>Methanomicrobiaceae</taxon>
        <taxon>Methanolacinia</taxon>
    </lineage>
</organism>
<dbReference type="SUPFAM" id="SSF103365">
    <property type="entry name" value="Hypothetical protein PH1602"/>
    <property type="match status" value="1"/>
</dbReference>
<dbReference type="Gene3D" id="3.90.1860.10">
    <property type="entry name" value="tRNA-splicing ligase RtcB"/>
    <property type="match status" value="1"/>
</dbReference>
<keyword evidence="5 13" id="KW-0547">Nucleotide-binding</keyword>
<protein>
    <recommendedName>
        <fullName evidence="8 15">tRNA-splicing ligase RtcB</fullName>
        <ecNumber evidence="15">6.5.1.-</ecNumber>
    </recommendedName>
</protein>
<dbReference type="GeneID" id="9744173"/>
<dbReference type="RefSeq" id="WP_013329631.1">
    <property type="nucleotide sequence ID" value="NC_014507.1"/>
</dbReference>
<dbReference type="EC" id="6.5.1.-" evidence="15"/>
<evidence type="ECO:0000256" key="10">
    <source>
        <dbReference type="ARBA" id="ARBA00047746"/>
    </source>
</evidence>
<evidence type="ECO:0000256" key="11">
    <source>
        <dbReference type="ARBA" id="ARBA00049514"/>
    </source>
</evidence>
<evidence type="ECO:0000256" key="5">
    <source>
        <dbReference type="ARBA" id="ARBA00022741"/>
    </source>
</evidence>
<comment type="similarity">
    <text evidence="1 15">Belongs to the RtcB family.</text>
</comment>
<sequence length="477" mass="51528">MLEGLNKISDIEWEVRKGYVDDMAVPGRIFLSEGLGENLEDGAVKQLANVATLPGIVKYSLGMPDIHWGYGFPIGGVGAFDVENGIISPGGVGFDINCGVRLITTPLKKDEFSGIKRLINTLFSTVPTGVGNVAPKKFSDSELEDIMREGASWAVKEGYGMPDDVKSCEESGMMKEASTEHVSTKARQRGRPQCGTLGSGNHFLEVQYAAEIMDDEAAKAFGIEKDQICFMIHCGSRGLGHQVCTDHLGTIENATKKYGIKIPDRQLACAPVKSPEGEAYFGAMAASANYAWANRQMITHMVREVIERDFGVDYNEMKLVYDVTHNVAKIETHVVDGKKMELCVHRKGATRAFGPGSPEIPKDLSAIGQPVIIPGSMGTSSYLLKGTQTAMEKTFGSTCHGAGRLASRSSAKKSHSGADIRQDLLDRGIFVRATSNKVIAEEAPEVYKPSSEVVDIVHRAGLSMKVARLEPIGVIKG</sequence>
<evidence type="ECO:0000256" key="13">
    <source>
        <dbReference type="PIRSR" id="PIRSR601233-2"/>
    </source>
</evidence>
<dbReference type="AlphaFoldDB" id="E1RHR6"/>
<evidence type="ECO:0000256" key="15">
    <source>
        <dbReference type="RuleBase" id="RU371113"/>
    </source>
</evidence>
<feature type="binding site" evidence="13">
    <location>
        <begin position="325"/>
        <end position="326"/>
    </location>
    <ligand>
        <name>GMP</name>
        <dbReference type="ChEBI" id="CHEBI:58115"/>
    </ligand>
</feature>
<evidence type="ECO:0000256" key="6">
    <source>
        <dbReference type="ARBA" id="ARBA00023134"/>
    </source>
</evidence>
<dbReference type="GO" id="GO:0003972">
    <property type="term" value="F:RNA ligase (ATP) activity"/>
    <property type="evidence" value="ECO:0007669"/>
    <property type="project" value="TreeGrafter"/>
</dbReference>
<evidence type="ECO:0000256" key="14">
    <source>
        <dbReference type="PIRSR" id="PIRSR601233-3"/>
    </source>
</evidence>
<proteinExistence type="inferred from homology"/>
<dbReference type="FunFam" id="3.90.1860.10:FF:000001">
    <property type="entry name" value="tRNA-splicing ligase RtcB homolog"/>
    <property type="match status" value="1"/>
</dbReference>
<evidence type="ECO:0000256" key="4">
    <source>
        <dbReference type="ARBA" id="ARBA00022723"/>
    </source>
</evidence>
<comment type="subunit">
    <text evidence="2 15">Monomer.</text>
</comment>
<dbReference type="PANTHER" id="PTHR11118">
    <property type="entry name" value="RNA-SPLICING LIGASE RTCB HOMOLOG"/>
    <property type="match status" value="1"/>
</dbReference>
<dbReference type="PANTHER" id="PTHR11118:SF1">
    <property type="entry name" value="RNA-SPLICING LIGASE RTCB HOMOLOG"/>
    <property type="match status" value="1"/>
</dbReference>
<dbReference type="OrthoDB" id="9887at2157"/>
<keyword evidence="17" id="KW-1185">Reference proteome</keyword>
<name>E1RHR6_METP4</name>
<dbReference type="GO" id="GO:0005525">
    <property type="term" value="F:GTP binding"/>
    <property type="evidence" value="ECO:0007669"/>
    <property type="project" value="UniProtKB-KW"/>
</dbReference>
<keyword evidence="4 14" id="KW-0479">Metal-binding</keyword>
<dbReference type="GO" id="GO:0006388">
    <property type="term" value="P:tRNA splicing, via endonucleolytic cleavage and ligation"/>
    <property type="evidence" value="ECO:0007669"/>
    <property type="project" value="UniProtKB-ARBA"/>
</dbReference>
<keyword evidence="7 14" id="KW-0464">Manganese</keyword>
<feature type="binding site" evidence="13">
    <location>
        <position position="381"/>
    </location>
    <ligand>
        <name>GMP</name>
        <dbReference type="ChEBI" id="CHEBI:58115"/>
    </ligand>
</feature>
<dbReference type="EMBL" id="CP002117">
    <property type="protein sequence ID" value="ADN36454.1"/>
    <property type="molecule type" value="Genomic_DNA"/>
</dbReference>
<comment type="catalytic activity">
    <reaction evidence="10">
        <text>a 3'-end 3'-phospho-ribonucleotide-RNA + a 5'-end dephospho-ribonucleoside-RNA + GTP = a ribonucleotidyl-ribonucleotide-RNA + GMP + diphosphate</text>
        <dbReference type="Rhea" id="RHEA:68076"/>
        <dbReference type="Rhea" id="RHEA-COMP:10463"/>
        <dbReference type="Rhea" id="RHEA-COMP:13936"/>
        <dbReference type="Rhea" id="RHEA-COMP:17355"/>
        <dbReference type="ChEBI" id="CHEBI:33019"/>
        <dbReference type="ChEBI" id="CHEBI:37565"/>
        <dbReference type="ChEBI" id="CHEBI:58115"/>
        <dbReference type="ChEBI" id="CHEBI:83062"/>
        <dbReference type="ChEBI" id="CHEBI:138284"/>
        <dbReference type="ChEBI" id="CHEBI:173118"/>
        <dbReference type="EC" id="6.5.1.8"/>
    </reaction>
</comment>
<feature type="binding site" evidence="14">
    <location>
        <position position="233"/>
    </location>
    <ligand>
        <name>Mn(2+)</name>
        <dbReference type="ChEBI" id="CHEBI:29035"/>
        <label>2</label>
    </ligand>
</feature>
<dbReference type="Proteomes" id="UP000006565">
    <property type="component" value="Chromosome"/>
</dbReference>
<gene>
    <name evidence="15" type="primary">rtcB</name>
    <name evidence="16" type="ordered locus">Mpet_1701</name>
</gene>
<feature type="binding site" evidence="13">
    <location>
        <begin position="374"/>
        <end position="377"/>
    </location>
    <ligand>
        <name>GMP</name>
        <dbReference type="ChEBI" id="CHEBI:58115"/>
    </ligand>
</feature>
<comment type="cofactor">
    <cofactor evidence="14 15">
        <name>Mn(2+)</name>
        <dbReference type="ChEBI" id="CHEBI:29035"/>
    </cofactor>
    <text evidence="14 15">Binds 2 manganese ions per subunit.</text>
</comment>
<dbReference type="KEGG" id="mpi:Mpet_1701"/>
<keyword evidence="6 13" id="KW-0342">GTP-binding</keyword>
<evidence type="ECO:0000256" key="7">
    <source>
        <dbReference type="ARBA" id="ARBA00023211"/>
    </source>
</evidence>
<feature type="binding site" evidence="14">
    <location>
        <position position="202"/>
    </location>
    <ligand>
        <name>Mn(2+)</name>
        <dbReference type="ChEBI" id="CHEBI:29035"/>
        <label>1</label>
    </ligand>
</feature>
<dbReference type="STRING" id="679926.Mpet_1701"/>
<feature type="binding site" evidence="14">
    <location>
        <position position="95"/>
    </location>
    <ligand>
        <name>Mn(2+)</name>
        <dbReference type="ChEBI" id="CHEBI:29035"/>
        <label>1</label>
    </ligand>
</feature>
<dbReference type="GO" id="GO:0046872">
    <property type="term" value="F:metal ion binding"/>
    <property type="evidence" value="ECO:0007669"/>
    <property type="project" value="UniProtKB-UniRule"/>
</dbReference>
<reference evidence="16 17" key="1">
    <citation type="journal article" date="2010" name="Stand. Genomic Sci.">
        <title>Complete genome sequence of Methanoplanus petrolearius type strain (SEBR 4847).</title>
        <authorList>
            <person name="Brambilla E."/>
            <person name="Djao O.D."/>
            <person name="Daligault H."/>
            <person name="Lapidus A."/>
            <person name="Lucas S."/>
            <person name="Hammon N."/>
            <person name="Nolan M."/>
            <person name="Tice H."/>
            <person name="Cheng J.F."/>
            <person name="Han C."/>
            <person name="Tapia R."/>
            <person name="Goodwin L."/>
            <person name="Pitluck S."/>
            <person name="Liolios K."/>
            <person name="Ivanova N."/>
            <person name="Mavromatis K."/>
            <person name="Mikhailova N."/>
            <person name="Pati A."/>
            <person name="Chen A."/>
            <person name="Palaniappan K."/>
            <person name="Land M."/>
            <person name="Hauser L."/>
            <person name="Chang Y.J."/>
            <person name="Jeffries C.D."/>
            <person name="Rohde M."/>
            <person name="Spring S."/>
            <person name="Sikorski J."/>
            <person name="Goker M."/>
            <person name="Woyke T."/>
            <person name="Bristow J."/>
            <person name="Eisen J.A."/>
            <person name="Markowitz V."/>
            <person name="Hugenholtz P."/>
            <person name="Kyrpides N.C."/>
            <person name="Klenk H.P."/>
        </authorList>
    </citation>
    <scope>NUCLEOTIDE SEQUENCE [LARGE SCALE GENOMIC DNA]</scope>
    <source>
        <strain evidence="17">DSM 11571 / OCM 486 / SEBR 4847</strain>
    </source>
</reference>
<evidence type="ECO:0000256" key="1">
    <source>
        <dbReference type="ARBA" id="ARBA00008071"/>
    </source>
</evidence>
<evidence type="ECO:0000313" key="17">
    <source>
        <dbReference type="Proteomes" id="UP000006565"/>
    </source>
</evidence>
<evidence type="ECO:0000256" key="9">
    <source>
        <dbReference type="ARBA" id="ARBA00045316"/>
    </source>
</evidence>
<evidence type="ECO:0000313" key="16">
    <source>
        <dbReference type="EMBL" id="ADN36454.1"/>
    </source>
</evidence>
<dbReference type="Pfam" id="PF01139">
    <property type="entry name" value="RtcB"/>
    <property type="match status" value="1"/>
</dbReference>
<feature type="binding site" evidence="13">
    <location>
        <begin position="201"/>
        <end position="205"/>
    </location>
    <ligand>
        <name>GMP</name>
        <dbReference type="ChEBI" id="CHEBI:58115"/>
    </ligand>
</feature>